<dbReference type="PANTHER" id="PTHR47473">
    <property type="entry name" value="BTA1P"/>
    <property type="match status" value="1"/>
</dbReference>
<dbReference type="Proteomes" id="UP001077662">
    <property type="component" value="Unassembled WGS sequence"/>
</dbReference>
<sequence length="380" mass="44279">MPNSVGNLAPQVPIEARPELASEVDFSLIRYAQCWEDADILLDALDIQPGDNCLAISSSGDNALAMVSKSPERVVALDLSHAQLACLELRVAAYSALTHTELLELMGSIPSNRRNELYQKCRNQLTPAVKSYWDSQSAAIESGIGSIGKFEQYFSMFRNSVLPFVHSRYRVEKLLQHRTLEERRMFYQKEWDTLRWRLMFQFFFSRFVMGRLGRDTRFFRYVEGSVATRILQRAQYALTELDPMQNPYLQWILLGHHSNALPYALRPENFDAIRNNLHRIEWHCLSVEEYLNDVGKNAIDKYNLSDIFEYMSEDQYENLLELLVRAGRKKGRLAYWNMLVPRSRPTRMEESLRPLTNLSQDLFKQDKAFFYSAFVLEEII</sequence>
<protein>
    <submittedName>
        <fullName evidence="1">BtaA family protein</fullName>
    </submittedName>
</protein>
<dbReference type="InterPro" id="IPR021829">
    <property type="entry name" value="DUF3419"/>
</dbReference>
<dbReference type="AlphaFoldDB" id="A0AAP3G806"/>
<dbReference type="SUPFAM" id="SSF53335">
    <property type="entry name" value="S-adenosyl-L-methionine-dependent methyltransferases"/>
    <property type="match status" value="1"/>
</dbReference>
<reference evidence="1" key="1">
    <citation type="submission" date="2022-09" db="EMBL/GenBank/DDBJ databases">
        <title>Genome analysis and characterization of larvicidal activity of Brevibacillus strains.</title>
        <authorList>
            <person name="Patrusheva E.V."/>
            <person name="Izotova A.O."/>
            <person name="Toshchakov S.V."/>
            <person name="Sineoky S.P."/>
        </authorList>
    </citation>
    <scope>NUCLEOTIDE SEQUENCE</scope>
    <source>
        <strain evidence="1">VKPM_B-13247</strain>
    </source>
</reference>
<proteinExistence type="predicted"/>
<evidence type="ECO:0000313" key="2">
    <source>
        <dbReference type="Proteomes" id="UP001077662"/>
    </source>
</evidence>
<evidence type="ECO:0000313" key="1">
    <source>
        <dbReference type="EMBL" id="MCZ0806866.1"/>
    </source>
</evidence>
<gene>
    <name evidence="1" type="ORF">O0554_07995</name>
</gene>
<comment type="caution">
    <text evidence="1">The sequence shown here is derived from an EMBL/GenBank/DDBJ whole genome shotgun (WGS) entry which is preliminary data.</text>
</comment>
<accession>A0AAP3G806</accession>
<dbReference type="Pfam" id="PF11899">
    <property type="entry name" value="DUF3419"/>
    <property type="match status" value="1"/>
</dbReference>
<name>A0AAP3G806_BRELA</name>
<dbReference type="EMBL" id="JAPTNE010000009">
    <property type="protein sequence ID" value="MCZ0806866.1"/>
    <property type="molecule type" value="Genomic_DNA"/>
</dbReference>
<dbReference type="InterPro" id="IPR029063">
    <property type="entry name" value="SAM-dependent_MTases_sf"/>
</dbReference>
<dbReference type="PANTHER" id="PTHR47473:SF1">
    <property type="entry name" value="METHYLTRANSFERASE DOMAIN-CONTAINING PROTEIN"/>
    <property type="match status" value="1"/>
</dbReference>
<organism evidence="1 2">
    <name type="scientific">Brevibacillus laterosporus</name>
    <name type="common">Bacillus laterosporus</name>
    <dbReference type="NCBI Taxonomy" id="1465"/>
    <lineage>
        <taxon>Bacteria</taxon>
        <taxon>Bacillati</taxon>
        <taxon>Bacillota</taxon>
        <taxon>Bacilli</taxon>
        <taxon>Bacillales</taxon>
        <taxon>Paenibacillaceae</taxon>
        <taxon>Brevibacillus</taxon>
    </lineage>
</organism>
<dbReference type="RefSeq" id="WP_258433307.1">
    <property type="nucleotide sequence ID" value="NZ_JANSGW010000009.1"/>
</dbReference>